<name>A0A858Q764_9GAMM</name>
<accession>A0A858Q764</accession>
<proteinExistence type="predicted"/>
<reference evidence="2" key="1">
    <citation type="submission" date="2019-12" db="EMBL/GenBank/DDBJ databases">
        <authorList>
            <person name="Awala S.I."/>
            <person name="Rhee S.K."/>
        </authorList>
    </citation>
    <scope>NUCLEOTIDE SEQUENCE [LARGE SCALE GENOMIC DNA]</scope>
    <source>
        <strain evidence="2">IM1</strain>
    </source>
</reference>
<dbReference type="AlphaFoldDB" id="A0A858Q764"/>
<evidence type="ECO:0000313" key="1">
    <source>
        <dbReference type="EMBL" id="QJD29635.1"/>
    </source>
</evidence>
<sequence>MGCLPGSKPELDTLPTGWNIRAGEILKITLSALDCDDDVVTIKGMKLPEGAKLSQTFDPESRKHVATLTWTPKAEDAGKTFDLGFQAVNLDQTGRQTEASDPRWTNVTVQATPIDVPDVDSIQALIIQKAQWLADQGELILSGLIKFDRQLSKSEREALVSNPVTLVDGATDAVLAEVFADARGKWLAKLPLAEGSVPCTVEVQFQGQTAVRSVKRAPQCK</sequence>
<dbReference type="KEGG" id="metu:GNH96_06405"/>
<gene>
    <name evidence="1" type="ORF">GNH96_06405</name>
</gene>
<keyword evidence="2" id="KW-1185">Reference proteome</keyword>
<organism evidence="1 2">
    <name type="scientific">Methylococcus geothermalis</name>
    <dbReference type="NCBI Taxonomy" id="2681310"/>
    <lineage>
        <taxon>Bacteria</taxon>
        <taxon>Pseudomonadati</taxon>
        <taxon>Pseudomonadota</taxon>
        <taxon>Gammaproteobacteria</taxon>
        <taxon>Methylococcales</taxon>
        <taxon>Methylococcaceae</taxon>
        <taxon>Methylococcus</taxon>
    </lineage>
</organism>
<protein>
    <submittedName>
        <fullName evidence="1">Uncharacterized protein</fullName>
    </submittedName>
</protein>
<dbReference type="RefSeq" id="WP_169602920.1">
    <property type="nucleotide sequence ID" value="NZ_CP046565.1"/>
</dbReference>
<evidence type="ECO:0000313" key="2">
    <source>
        <dbReference type="Proteomes" id="UP000503004"/>
    </source>
</evidence>
<dbReference type="EMBL" id="CP046565">
    <property type="protein sequence ID" value="QJD29635.1"/>
    <property type="molecule type" value="Genomic_DNA"/>
</dbReference>
<dbReference type="Proteomes" id="UP000503004">
    <property type="component" value="Chromosome"/>
</dbReference>